<dbReference type="PROSITE" id="PS50048">
    <property type="entry name" value="ZN2_CY6_FUNGAL_2"/>
    <property type="match status" value="1"/>
</dbReference>
<dbReference type="SMART" id="SM00066">
    <property type="entry name" value="GAL4"/>
    <property type="match status" value="1"/>
</dbReference>
<evidence type="ECO:0000256" key="3">
    <source>
        <dbReference type="SAM" id="MobiDB-lite"/>
    </source>
</evidence>
<keyword evidence="6" id="KW-1185">Reference proteome</keyword>
<dbReference type="InterPro" id="IPR050987">
    <property type="entry name" value="AtrR-like"/>
</dbReference>
<dbReference type="Pfam" id="PF04082">
    <property type="entry name" value="Fungal_trans"/>
    <property type="match status" value="1"/>
</dbReference>
<comment type="caution">
    <text evidence="5">The sequence shown here is derived from an EMBL/GenBank/DDBJ whole genome shotgun (WGS) entry which is preliminary data.</text>
</comment>
<dbReference type="GO" id="GO:0006351">
    <property type="term" value="P:DNA-templated transcription"/>
    <property type="evidence" value="ECO:0007669"/>
    <property type="project" value="InterPro"/>
</dbReference>
<organism evidence="5 6">
    <name type="scientific">Colletotrichum sojae</name>
    <dbReference type="NCBI Taxonomy" id="2175907"/>
    <lineage>
        <taxon>Eukaryota</taxon>
        <taxon>Fungi</taxon>
        <taxon>Dikarya</taxon>
        <taxon>Ascomycota</taxon>
        <taxon>Pezizomycotina</taxon>
        <taxon>Sordariomycetes</taxon>
        <taxon>Hypocreomycetidae</taxon>
        <taxon>Glomerellales</taxon>
        <taxon>Glomerellaceae</taxon>
        <taxon>Colletotrichum</taxon>
        <taxon>Colletotrichum orchidearum species complex</taxon>
    </lineage>
</organism>
<feature type="region of interest" description="Disordered" evidence="3">
    <location>
        <begin position="80"/>
        <end position="138"/>
    </location>
</feature>
<dbReference type="Proteomes" id="UP000652219">
    <property type="component" value="Unassembled WGS sequence"/>
</dbReference>
<dbReference type="SUPFAM" id="SSF57701">
    <property type="entry name" value="Zn2/Cys6 DNA-binding domain"/>
    <property type="match status" value="1"/>
</dbReference>
<dbReference type="PROSITE" id="PS00463">
    <property type="entry name" value="ZN2_CY6_FUNGAL_1"/>
    <property type="match status" value="1"/>
</dbReference>
<evidence type="ECO:0000313" key="5">
    <source>
        <dbReference type="EMBL" id="KAF6784025.1"/>
    </source>
</evidence>
<dbReference type="GO" id="GO:0008270">
    <property type="term" value="F:zinc ion binding"/>
    <property type="evidence" value="ECO:0007669"/>
    <property type="project" value="InterPro"/>
</dbReference>
<dbReference type="GO" id="GO:0003677">
    <property type="term" value="F:DNA binding"/>
    <property type="evidence" value="ECO:0007669"/>
    <property type="project" value="InterPro"/>
</dbReference>
<feature type="compositionally biased region" description="Basic and acidic residues" evidence="3">
    <location>
        <begin position="99"/>
        <end position="108"/>
    </location>
</feature>
<dbReference type="AlphaFoldDB" id="A0A8H6IML1"/>
<dbReference type="EMBL" id="WIGN01000778">
    <property type="protein sequence ID" value="KAF6784025.1"/>
    <property type="molecule type" value="Genomic_DNA"/>
</dbReference>
<dbReference type="InterPro" id="IPR036864">
    <property type="entry name" value="Zn2-C6_fun-type_DNA-bd_sf"/>
</dbReference>
<dbReference type="GO" id="GO:0000981">
    <property type="term" value="F:DNA-binding transcription factor activity, RNA polymerase II-specific"/>
    <property type="evidence" value="ECO:0007669"/>
    <property type="project" value="InterPro"/>
</dbReference>
<evidence type="ECO:0000256" key="2">
    <source>
        <dbReference type="ARBA" id="ARBA00023242"/>
    </source>
</evidence>
<evidence type="ECO:0000256" key="1">
    <source>
        <dbReference type="ARBA" id="ARBA00022723"/>
    </source>
</evidence>
<dbReference type="InterPro" id="IPR007219">
    <property type="entry name" value="XnlR_reg_dom"/>
</dbReference>
<protein>
    <submittedName>
        <fullName evidence="5">C6 transcription factor</fullName>
    </submittedName>
</protein>
<dbReference type="Gene3D" id="4.10.240.10">
    <property type="entry name" value="Zn(2)-C6 fungal-type DNA-binding domain"/>
    <property type="match status" value="1"/>
</dbReference>
<dbReference type="SMART" id="SM00906">
    <property type="entry name" value="Fungal_trans"/>
    <property type="match status" value="1"/>
</dbReference>
<sequence length="705" mass="78960">MESSNTQRRITKRSSYACSRCRRQKIKCSGLHPCNNCTQRRLTCIFDERDNKVMVTQGYLSELQQKIACLERAQARAFAERSSRQVDGKTDPTEDDLGDPSRYDDLRRASYHSPEVVRGDSPPRNLPDGDGPDLTNPLTATPSRYCMSASNGMAYFLAPSSNWSFSRQVLSVTHEHVCQAPLPTNSLLFDGFAYDLGWNGSRTMPAVDSRLIPSIDYAIFLINAVKFHCGQLFHLFEVDDFMASMQVFYSKSSADRAEDTSLWYIHFLVILAFGKSLIQKKSQDKRPSGADFFVRALQLLPDITALCKEPILATEILTSIAWYYQALDYRHAAHNFIGQAKSMAMNHGMHTDMPIMDLGPELVQRCRKIWWTVYVLDRQMTSLMGLPQSTLDEGVYCQLPSYSGSVQRTTALSMQIKFARIIAEISSTVYGATGRLNKRFVLSTKAVLQSIVSVADELRTSFPLHADERFDGISRLSAHLHLSYYQCIVLATRPLLLCCLIKRFESPLEADSLIASPKVRNPVQMCAESSIQILNILDRLKTQGLLETFLPLDLDSLFVSTVALLVSRAVDPRLIESQSLWLQKSTGILEEMVASGNLIAEFRKSEMQKLEEMLSEFVAAQSRATGGPVDASQPAAWQQPGGPAITLQEAVPPETVPVYGDFTKEGSSSSQAEDLTAQQIIDVVNSMEWEDNEWMSFTMVQEEQA</sequence>
<name>A0A8H6IML1_9PEZI</name>
<evidence type="ECO:0000259" key="4">
    <source>
        <dbReference type="PROSITE" id="PS50048"/>
    </source>
</evidence>
<dbReference type="CDD" id="cd00067">
    <property type="entry name" value="GAL4"/>
    <property type="match status" value="1"/>
</dbReference>
<dbReference type="CDD" id="cd12148">
    <property type="entry name" value="fungal_TF_MHR"/>
    <property type="match status" value="1"/>
</dbReference>
<keyword evidence="1" id="KW-0479">Metal-binding</keyword>
<dbReference type="InterPro" id="IPR001138">
    <property type="entry name" value="Zn2Cys6_DnaBD"/>
</dbReference>
<dbReference type="Pfam" id="PF00172">
    <property type="entry name" value="Zn_clus"/>
    <property type="match status" value="1"/>
</dbReference>
<accession>A0A8H6IML1</accession>
<dbReference type="PANTHER" id="PTHR46910:SF32">
    <property type="entry name" value="TRANSCRIPTION FACTOR DOMAIN-CONTAINING PROTEIN-RELATED"/>
    <property type="match status" value="1"/>
</dbReference>
<reference evidence="5 6" key="1">
    <citation type="journal article" date="2020" name="Phytopathology">
        <title>Genome Sequence Resources of Colletotrichum truncatum, C. plurivorum, C. musicola, and C. sojae: Four Species Pathogenic to Soybean (Glycine max).</title>
        <authorList>
            <person name="Rogerio F."/>
            <person name="Boufleur T.R."/>
            <person name="Ciampi-Guillardi M."/>
            <person name="Sukno S.A."/>
            <person name="Thon M.R."/>
            <person name="Massola Junior N.S."/>
            <person name="Baroncelli R."/>
        </authorList>
    </citation>
    <scope>NUCLEOTIDE SEQUENCE [LARGE SCALE GENOMIC DNA]</scope>
    <source>
        <strain evidence="5 6">LFN0009</strain>
    </source>
</reference>
<gene>
    <name evidence="5" type="ORF">CSOJ01_15814</name>
</gene>
<feature type="compositionally biased region" description="Basic and acidic residues" evidence="3">
    <location>
        <begin position="80"/>
        <end position="92"/>
    </location>
</feature>
<feature type="domain" description="Zn(2)-C6 fungal-type" evidence="4">
    <location>
        <begin position="17"/>
        <end position="46"/>
    </location>
</feature>
<keyword evidence="2" id="KW-0539">Nucleus</keyword>
<evidence type="ECO:0000313" key="6">
    <source>
        <dbReference type="Proteomes" id="UP000652219"/>
    </source>
</evidence>
<proteinExistence type="predicted"/>
<dbReference type="PANTHER" id="PTHR46910">
    <property type="entry name" value="TRANSCRIPTION FACTOR PDR1"/>
    <property type="match status" value="1"/>
</dbReference>